<evidence type="ECO:0000256" key="1">
    <source>
        <dbReference type="ARBA" id="ARBA00001971"/>
    </source>
</evidence>
<dbReference type="GO" id="GO:0020037">
    <property type="term" value="F:heme binding"/>
    <property type="evidence" value="ECO:0007669"/>
    <property type="project" value="InterPro"/>
</dbReference>
<evidence type="ECO:0000256" key="4">
    <source>
        <dbReference type="ARBA" id="ARBA00022723"/>
    </source>
</evidence>
<comment type="similarity">
    <text evidence="2">Belongs to the cytochrome P450 family.</text>
</comment>
<comment type="caution">
    <text evidence="9">The sequence shown here is derived from an EMBL/GenBank/DDBJ whole genome shotgun (WGS) entry which is preliminary data.</text>
</comment>
<keyword evidence="5 7" id="KW-0408">Iron</keyword>
<evidence type="ECO:0000256" key="2">
    <source>
        <dbReference type="ARBA" id="ARBA00010617"/>
    </source>
</evidence>
<keyword evidence="6 9" id="KW-0560">Oxidoreductase</keyword>
<protein>
    <submittedName>
        <fullName evidence="9">Cholesterol 7-alpha-monooxygenase</fullName>
    </submittedName>
</protein>
<keyword evidence="3 7" id="KW-0349">Heme</keyword>
<dbReference type="InterPro" id="IPR050529">
    <property type="entry name" value="CYP450_sterol_14alpha_dmase"/>
</dbReference>
<evidence type="ECO:0000256" key="6">
    <source>
        <dbReference type="ARBA" id="ARBA00023033"/>
    </source>
</evidence>
<dbReference type="InterPro" id="IPR036396">
    <property type="entry name" value="Cyt_P450_sf"/>
</dbReference>
<proteinExistence type="inferred from homology"/>
<feature type="transmembrane region" description="Helical" evidence="8">
    <location>
        <begin position="20"/>
        <end position="40"/>
    </location>
</feature>
<dbReference type="AlphaFoldDB" id="A0A8H4KIS8"/>
<organism evidence="9 10">
    <name type="scientific">Fusarium albosuccineum</name>
    <dbReference type="NCBI Taxonomy" id="1237068"/>
    <lineage>
        <taxon>Eukaryota</taxon>
        <taxon>Fungi</taxon>
        <taxon>Dikarya</taxon>
        <taxon>Ascomycota</taxon>
        <taxon>Pezizomycotina</taxon>
        <taxon>Sordariomycetes</taxon>
        <taxon>Hypocreomycetidae</taxon>
        <taxon>Hypocreales</taxon>
        <taxon>Nectriaceae</taxon>
        <taxon>Fusarium</taxon>
        <taxon>Fusarium decemcellulare species complex</taxon>
    </lineage>
</organism>
<name>A0A8H4KIS8_9HYPO</name>
<gene>
    <name evidence="9" type="ORF">FALBO_16408</name>
</gene>
<dbReference type="PANTHER" id="PTHR24304">
    <property type="entry name" value="CYTOCHROME P450 FAMILY 7"/>
    <property type="match status" value="1"/>
</dbReference>
<keyword evidence="10" id="KW-1185">Reference proteome</keyword>
<dbReference type="Pfam" id="PF00067">
    <property type="entry name" value="p450"/>
    <property type="match status" value="2"/>
</dbReference>
<keyword evidence="8" id="KW-0812">Transmembrane</keyword>
<evidence type="ECO:0000256" key="7">
    <source>
        <dbReference type="PIRSR" id="PIRSR602403-1"/>
    </source>
</evidence>
<dbReference type="GO" id="GO:0016705">
    <property type="term" value="F:oxidoreductase activity, acting on paired donors, with incorporation or reduction of molecular oxygen"/>
    <property type="evidence" value="ECO:0007669"/>
    <property type="project" value="InterPro"/>
</dbReference>
<evidence type="ECO:0000256" key="3">
    <source>
        <dbReference type="ARBA" id="ARBA00022617"/>
    </source>
</evidence>
<dbReference type="CDD" id="cd11040">
    <property type="entry name" value="CYP7_CYP8-like"/>
    <property type="match status" value="1"/>
</dbReference>
<keyword evidence="4 7" id="KW-0479">Metal-binding</keyword>
<dbReference type="InterPro" id="IPR001128">
    <property type="entry name" value="Cyt_P450"/>
</dbReference>
<evidence type="ECO:0000313" key="10">
    <source>
        <dbReference type="Proteomes" id="UP000554235"/>
    </source>
</evidence>
<dbReference type="PRINTS" id="PR00465">
    <property type="entry name" value="EP450IV"/>
</dbReference>
<dbReference type="InterPro" id="IPR002403">
    <property type="entry name" value="Cyt_P450_E_grp-IV"/>
</dbReference>
<dbReference type="PANTHER" id="PTHR24304:SF2">
    <property type="entry name" value="24-HYDROXYCHOLESTEROL 7-ALPHA-HYDROXYLASE"/>
    <property type="match status" value="1"/>
</dbReference>
<feature type="binding site" description="axial binding residue" evidence="7">
    <location>
        <position position="523"/>
    </location>
    <ligand>
        <name>heme</name>
        <dbReference type="ChEBI" id="CHEBI:30413"/>
    </ligand>
    <ligandPart>
        <name>Fe</name>
        <dbReference type="ChEBI" id="CHEBI:18248"/>
    </ligandPart>
</feature>
<evidence type="ECO:0000256" key="5">
    <source>
        <dbReference type="ARBA" id="ARBA00023004"/>
    </source>
</evidence>
<dbReference type="OrthoDB" id="3366823at2759"/>
<dbReference type="Proteomes" id="UP000554235">
    <property type="component" value="Unassembled WGS sequence"/>
</dbReference>
<dbReference type="GO" id="GO:0005506">
    <property type="term" value="F:iron ion binding"/>
    <property type="evidence" value="ECO:0007669"/>
    <property type="project" value="InterPro"/>
</dbReference>
<accession>A0A8H4KIS8</accession>
<comment type="cofactor">
    <cofactor evidence="1 7">
        <name>heme</name>
        <dbReference type="ChEBI" id="CHEBI:30413"/>
    </cofactor>
</comment>
<evidence type="ECO:0000256" key="8">
    <source>
        <dbReference type="SAM" id="Phobius"/>
    </source>
</evidence>
<keyword evidence="8" id="KW-1133">Transmembrane helix</keyword>
<reference evidence="9 10" key="1">
    <citation type="submission" date="2020-01" db="EMBL/GenBank/DDBJ databases">
        <title>Identification and distribution of gene clusters putatively required for synthesis of sphingolipid metabolism inhibitors in phylogenetically diverse species of the filamentous fungus Fusarium.</title>
        <authorList>
            <person name="Kim H.-S."/>
            <person name="Busman M."/>
            <person name="Brown D.W."/>
            <person name="Divon H."/>
            <person name="Uhlig S."/>
            <person name="Proctor R.H."/>
        </authorList>
    </citation>
    <scope>NUCLEOTIDE SEQUENCE [LARGE SCALE GENOMIC DNA]</scope>
    <source>
        <strain evidence="9 10">NRRL 20459</strain>
    </source>
</reference>
<keyword evidence="6 9" id="KW-0503">Monooxygenase</keyword>
<dbReference type="SUPFAM" id="SSF48264">
    <property type="entry name" value="Cytochrome P450"/>
    <property type="match status" value="1"/>
</dbReference>
<dbReference type="GO" id="GO:0008395">
    <property type="term" value="F:steroid hydroxylase activity"/>
    <property type="evidence" value="ECO:0007669"/>
    <property type="project" value="TreeGrafter"/>
</dbReference>
<dbReference type="EMBL" id="JAADYS010003090">
    <property type="protein sequence ID" value="KAF4450966.1"/>
    <property type="molecule type" value="Genomic_DNA"/>
</dbReference>
<evidence type="ECO:0000313" key="9">
    <source>
        <dbReference type="EMBL" id="KAF4450966.1"/>
    </source>
</evidence>
<sequence>MTEHFVPAPTGWRQFLPGGFNAALLAIAMPLLLTYLITLWNSTSLPDNAGPLKRPRTVPYVLPYLGHGLAWGLRGTEFLHENAVKFGRKTLHKIVLPGLDQYVTTSPEHVRRVFRAEKMGMTESHTRAMEKSFGMSPKAVELYRADDSGYGPSPAPGSAVEPGDRILLEIHNLVNRNLTGASLATITAQFQTTLAEQLSELDTIGDEWVEIPDLNAFMRTHIMKAALTAMFGPHLIDLNPTFVDDFWVYNADIGPLYMGLPQWLIPGAYRRREKMLQSIMLWHKFAHEHYDCSNVGEQDTDWEPYFGSKFSRRRQNKFAEWEVMDARAKAAEDLSFIWASNANSGFAAIWFLLEVLRDPTLMARVQKEFSPAIQLPVAPCKVPTFDIDRLCSGPLCQSIYAEVLRLRVALLVSRKAKEDLNFDGWRIREGERVAVATCNEALDEAVWNSGTESDPHPLKTFWADRFLVYAGDENSGPLRKRLSTATKKITTENGDPESSATPKFSMEGLTNSWIPYSGGVRHCPGRHFAKQEMIVMAAMMTAAFEIELQTEPGWEPENDLGYFGFGSMPPKGKIPCRMRRRSTRSWPV</sequence>
<keyword evidence="8" id="KW-0472">Membrane</keyword>
<dbReference type="Gene3D" id="1.10.630.10">
    <property type="entry name" value="Cytochrome P450"/>
    <property type="match status" value="1"/>
</dbReference>